<gene>
    <name evidence="4" type="ORF">GCM10009836_51610</name>
</gene>
<keyword evidence="5" id="KW-1185">Reference proteome</keyword>
<feature type="region of interest" description="Disordered" evidence="1">
    <location>
        <begin position="1"/>
        <end position="24"/>
    </location>
</feature>
<organism evidence="4 5">
    <name type="scientific">Pseudonocardia ailaonensis</name>
    <dbReference type="NCBI Taxonomy" id="367279"/>
    <lineage>
        <taxon>Bacteria</taxon>
        <taxon>Bacillati</taxon>
        <taxon>Actinomycetota</taxon>
        <taxon>Actinomycetes</taxon>
        <taxon>Pseudonocardiales</taxon>
        <taxon>Pseudonocardiaceae</taxon>
        <taxon>Pseudonocardia</taxon>
    </lineage>
</organism>
<evidence type="ECO:0000313" key="4">
    <source>
        <dbReference type="EMBL" id="GAA1864972.1"/>
    </source>
</evidence>
<dbReference type="EMBL" id="BAAAQK010000019">
    <property type="protein sequence ID" value="GAA1864972.1"/>
    <property type="molecule type" value="Genomic_DNA"/>
</dbReference>
<dbReference type="SUPFAM" id="SSF69118">
    <property type="entry name" value="AhpD-like"/>
    <property type="match status" value="1"/>
</dbReference>
<proteinExistence type="predicted"/>
<keyword evidence="2" id="KW-0472">Membrane</keyword>
<dbReference type="InterPro" id="IPR003779">
    <property type="entry name" value="CMD-like"/>
</dbReference>
<sequence>MPDDVTNLPGLTGRPASAGPPRFRAPTLAELDPDQAAVHRAIADGPRRAQTRVPLADDEGRLRGPFGPMLLTPRIGGAVQQVGAALRTDPDLPPRMRELAILAVAASADSRFEWSAHEPAALAAGATAEQLQALLDEAEPPGLDEREALAVATVRRLRADGTLDDGRYAEAREVLGDATLAALVWLTGYYAMLAIALGTFRPEGT</sequence>
<keyword evidence="2" id="KW-0812">Transmembrane</keyword>
<evidence type="ECO:0000259" key="3">
    <source>
        <dbReference type="Pfam" id="PF02627"/>
    </source>
</evidence>
<comment type="caution">
    <text evidence="4">The sequence shown here is derived from an EMBL/GenBank/DDBJ whole genome shotgun (WGS) entry which is preliminary data.</text>
</comment>
<feature type="domain" description="Carboxymuconolactone decarboxylase-like" evidence="3">
    <location>
        <begin position="76"/>
        <end position="152"/>
    </location>
</feature>
<evidence type="ECO:0000256" key="1">
    <source>
        <dbReference type="SAM" id="MobiDB-lite"/>
    </source>
</evidence>
<reference evidence="4 5" key="1">
    <citation type="journal article" date="2019" name="Int. J. Syst. Evol. Microbiol.">
        <title>The Global Catalogue of Microorganisms (GCM) 10K type strain sequencing project: providing services to taxonomists for standard genome sequencing and annotation.</title>
        <authorList>
            <consortium name="The Broad Institute Genomics Platform"/>
            <consortium name="The Broad Institute Genome Sequencing Center for Infectious Disease"/>
            <person name="Wu L."/>
            <person name="Ma J."/>
        </authorList>
    </citation>
    <scope>NUCLEOTIDE SEQUENCE [LARGE SCALE GENOMIC DNA]</scope>
    <source>
        <strain evidence="4 5">JCM 16009</strain>
    </source>
</reference>
<dbReference type="RefSeq" id="WP_344422259.1">
    <property type="nucleotide sequence ID" value="NZ_BAAAQK010000019.1"/>
</dbReference>
<protein>
    <recommendedName>
        <fullName evidence="3">Carboxymuconolactone decarboxylase-like domain-containing protein</fullName>
    </recommendedName>
</protein>
<accession>A0ABN2NH62</accession>
<feature type="transmembrane region" description="Helical" evidence="2">
    <location>
        <begin position="180"/>
        <end position="200"/>
    </location>
</feature>
<evidence type="ECO:0000256" key="2">
    <source>
        <dbReference type="SAM" id="Phobius"/>
    </source>
</evidence>
<dbReference type="Proteomes" id="UP001500449">
    <property type="component" value="Unassembled WGS sequence"/>
</dbReference>
<name>A0ABN2NH62_9PSEU</name>
<dbReference type="InterPro" id="IPR029032">
    <property type="entry name" value="AhpD-like"/>
</dbReference>
<dbReference type="Gene3D" id="1.20.1290.10">
    <property type="entry name" value="AhpD-like"/>
    <property type="match status" value="1"/>
</dbReference>
<evidence type="ECO:0000313" key="5">
    <source>
        <dbReference type="Proteomes" id="UP001500449"/>
    </source>
</evidence>
<dbReference type="PANTHER" id="PTHR34846:SF11">
    <property type="entry name" value="4-CARBOXYMUCONOLACTONE DECARBOXYLASE FAMILY PROTEIN (AFU_ORTHOLOGUE AFUA_6G11590)"/>
    <property type="match status" value="1"/>
</dbReference>
<keyword evidence="2" id="KW-1133">Transmembrane helix</keyword>
<dbReference type="Pfam" id="PF02627">
    <property type="entry name" value="CMD"/>
    <property type="match status" value="1"/>
</dbReference>
<dbReference type="PANTHER" id="PTHR34846">
    <property type="entry name" value="4-CARBOXYMUCONOLACTONE DECARBOXYLASE FAMILY PROTEIN (AFU_ORTHOLOGUE AFUA_6G11590)"/>
    <property type="match status" value="1"/>
</dbReference>